<dbReference type="EMBL" id="JAQGDS010000001">
    <property type="protein sequence ID" value="KAJ6264511.1"/>
    <property type="molecule type" value="Genomic_DNA"/>
</dbReference>
<keyword evidence="2" id="KW-1185">Reference proteome</keyword>
<gene>
    <name evidence="1" type="ORF">Dda_0658</name>
</gene>
<dbReference type="Pfam" id="PF16850">
    <property type="entry name" value="Inhibitor_I66"/>
    <property type="match status" value="1"/>
</dbReference>
<accession>A0AAD6J826</accession>
<dbReference type="Proteomes" id="UP001221413">
    <property type="component" value="Unassembled WGS sequence"/>
</dbReference>
<dbReference type="Gene3D" id="2.80.10.50">
    <property type="match status" value="1"/>
</dbReference>
<dbReference type="CDD" id="cd23428">
    <property type="entry name" value="beta-trefoil_Ricin_SPI"/>
    <property type="match status" value="1"/>
</dbReference>
<evidence type="ECO:0000313" key="1">
    <source>
        <dbReference type="EMBL" id="KAJ6264511.1"/>
    </source>
</evidence>
<dbReference type="InterPro" id="IPR031755">
    <property type="entry name" value="Inhibitor_I66"/>
</dbReference>
<sequence length="133" mass="14355">MPFSSGRYVITSVGSDKPVGGRADEDADFGPKDIYSDDASVAMWEIEARPDGSYVFKQDGAPVSAMGTSLCAFLHYKEEQVAKWQIRDTDDGNAYEILKADGSAGWTVIGSKVNVQSLSGGDADRFVIQSTEF</sequence>
<reference evidence="1" key="1">
    <citation type="submission" date="2023-01" db="EMBL/GenBank/DDBJ databases">
        <title>The chitinases involved in constricting ring structure development in the nematode-trapping fungus Drechslerella dactyloides.</title>
        <authorList>
            <person name="Wang R."/>
            <person name="Zhang L."/>
            <person name="Tang P."/>
            <person name="Li S."/>
            <person name="Liang L."/>
        </authorList>
    </citation>
    <scope>NUCLEOTIDE SEQUENCE</scope>
    <source>
        <strain evidence="1">YMF1.00031</strain>
    </source>
</reference>
<evidence type="ECO:0000313" key="2">
    <source>
        <dbReference type="Proteomes" id="UP001221413"/>
    </source>
</evidence>
<comment type="caution">
    <text evidence="1">The sequence shown here is derived from an EMBL/GenBank/DDBJ whole genome shotgun (WGS) entry which is preliminary data.</text>
</comment>
<dbReference type="AlphaFoldDB" id="A0AAD6J826"/>
<dbReference type="GO" id="GO:0004867">
    <property type="term" value="F:serine-type endopeptidase inhibitor activity"/>
    <property type="evidence" value="ECO:0007669"/>
    <property type="project" value="InterPro"/>
</dbReference>
<protein>
    <submittedName>
        <fullName evidence="1">Uncharacterized protein</fullName>
    </submittedName>
</protein>
<proteinExistence type="predicted"/>
<name>A0AAD6J826_DREDA</name>
<organism evidence="1 2">
    <name type="scientific">Drechslerella dactyloides</name>
    <name type="common">Nematode-trapping fungus</name>
    <name type="synonym">Arthrobotrys dactyloides</name>
    <dbReference type="NCBI Taxonomy" id="74499"/>
    <lineage>
        <taxon>Eukaryota</taxon>
        <taxon>Fungi</taxon>
        <taxon>Dikarya</taxon>
        <taxon>Ascomycota</taxon>
        <taxon>Pezizomycotina</taxon>
        <taxon>Orbiliomycetes</taxon>
        <taxon>Orbiliales</taxon>
        <taxon>Orbiliaceae</taxon>
        <taxon>Drechslerella</taxon>
    </lineage>
</organism>